<gene>
    <name evidence="1" type="ORF">H2198_007252</name>
</gene>
<dbReference type="Proteomes" id="UP001172386">
    <property type="component" value="Unassembled WGS sequence"/>
</dbReference>
<name>A0ACC3A0Q1_9EURO</name>
<protein>
    <submittedName>
        <fullName evidence="1">Uncharacterized protein</fullName>
    </submittedName>
</protein>
<evidence type="ECO:0000313" key="2">
    <source>
        <dbReference type="Proteomes" id="UP001172386"/>
    </source>
</evidence>
<organism evidence="1 2">
    <name type="scientific">Neophaeococcomyces mojaviensis</name>
    <dbReference type="NCBI Taxonomy" id="3383035"/>
    <lineage>
        <taxon>Eukaryota</taxon>
        <taxon>Fungi</taxon>
        <taxon>Dikarya</taxon>
        <taxon>Ascomycota</taxon>
        <taxon>Pezizomycotina</taxon>
        <taxon>Eurotiomycetes</taxon>
        <taxon>Chaetothyriomycetidae</taxon>
        <taxon>Chaetothyriales</taxon>
        <taxon>Chaetothyriales incertae sedis</taxon>
        <taxon>Neophaeococcomyces</taxon>
    </lineage>
</organism>
<comment type="caution">
    <text evidence="1">The sequence shown here is derived from an EMBL/GenBank/DDBJ whole genome shotgun (WGS) entry which is preliminary data.</text>
</comment>
<reference evidence="1" key="1">
    <citation type="submission" date="2022-10" db="EMBL/GenBank/DDBJ databases">
        <title>Culturing micro-colonial fungi from biological soil crusts in the Mojave desert and describing Neophaeococcomyces mojavensis, and introducing the new genera and species Taxawa tesnikishii.</title>
        <authorList>
            <person name="Kurbessoian T."/>
            <person name="Stajich J.E."/>
        </authorList>
    </citation>
    <scope>NUCLEOTIDE SEQUENCE</scope>
    <source>
        <strain evidence="1">JES_112</strain>
    </source>
</reference>
<keyword evidence="2" id="KW-1185">Reference proteome</keyword>
<sequence>MGLNDNASCNLQRREVLSITAKEHIEANNFISSQITDLPALHSHCIDDHRHIKVICIGAGFPGILAGIRFPQRISDLDLKIYEKNPEVGGTWYENKYPGVRCDVPSAAYQYTFESNSQWSEYYCRGAEINEYIKRTARNYGVDRYITFKTEFLGSTWHESDGEWEVFLQDLTSGKQFTDRCNFLVTATGILNKWKLPDIEGREIYKGRMVHSANWDPDLTVEIMKGGNVALIGAGSFGIQILPQIQPVAVRVDYYMASKTWISPVGFGSEEPKNRGVTGNFKHSTEELDTFRKDPKAYAAFRFKIEKMVNAAALITLYGSPIQQLFQNVDREAMMKKLERKPEIMEALKPKWPLGYRRLTPGPGYLEALVEDNVNFISTKIKRFTENGI</sequence>
<proteinExistence type="predicted"/>
<accession>A0ACC3A0Q1</accession>
<dbReference type="EMBL" id="JAPDRQ010000149">
    <property type="protein sequence ID" value="KAJ9653588.1"/>
    <property type="molecule type" value="Genomic_DNA"/>
</dbReference>
<evidence type="ECO:0000313" key="1">
    <source>
        <dbReference type="EMBL" id="KAJ9653588.1"/>
    </source>
</evidence>